<evidence type="ECO:0000313" key="1">
    <source>
        <dbReference type="EMBL" id="MDR6555430.1"/>
    </source>
</evidence>
<evidence type="ECO:0000313" key="2">
    <source>
        <dbReference type="Proteomes" id="UP001267290"/>
    </source>
</evidence>
<dbReference type="EMBL" id="JAVDSB010000030">
    <property type="protein sequence ID" value="MDR6555430.1"/>
    <property type="molecule type" value="Genomic_DNA"/>
</dbReference>
<organism evidence="1 2">
    <name type="scientific">Paenibacillus qinlingensis</name>
    <dbReference type="NCBI Taxonomy" id="1837343"/>
    <lineage>
        <taxon>Bacteria</taxon>
        <taxon>Bacillati</taxon>
        <taxon>Bacillota</taxon>
        <taxon>Bacilli</taxon>
        <taxon>Bacillales</taxon>
        <taxon>Paenibacillaceae</taxon>
        <taxon>Paenibacillus</taxon>
    </lineage>
</organism>
<gene>
    <name evidence="1" type="ORF">J2736_006692</name>
</gene>
<protein>
    <submittedName>
        <fullName evidence="1">Uncharacterized protein</fullName>
    </submittedName>
</protein>
<name>A0ABU1P6P1_9BACL</name>
<sequence length="440" mass="48772">MTSGYGWDFDIFPGLATRKGRTNYGTSGGAITRLLANFGNTHLVRGVGTQLEYNSAGTTWTNIGGTWANADWDYTNFDIMGPALILVNGVNPSKYWTGSTLIDIPQMPVCKYVASDNRRVYTANKAGDLDTVFFCAFQNALDWTTLENSGFVQYYTANGGPITGLHAFQGQIWIFKRDSYAILFHTGDSRATHRLVEGSNDIGCVQYRTIVEVDELLIWLGADDVYVGAGGAAKAIGQPIRGVLQNINFAAIENACAWTDDHRYYLCVPTGANTQPDTELVYDTRYRKWHIRNIALGGLRYAAVLNSGPFAGDASGQTFKLQDGYTDAGATINWQVTTRPYYDGVMEAEKELYEMHIQGLINTGTSLTVHVSPEAERDDAWLLIDTQNTTAADNVTQNRNLIVPLDVVPLTNFYRYRLTGTALVEIQQVQRYSRIQPVQH</sequence>
<comment type="caution">
    <text evidence="1">The sequence shown here is derived from an EMBL/GenBank/DDBJ whole genome shotgun (WGS) entry which is preliminary data.</text>
</comment>
<accession>A0ABU1P6P1</accession>
<proteinExistence type="predicted"/>
<dbReference type="Proteomes" id="UP001267290">
    <property type="component" value="Unassembled WGS sequence"/>
</dbReference>
<keyword evidence="2" id="KW-1185">Reference proteome</keyword>
<reference evidence="1 2" key="1">
    <citation type="submission" date="2023-07" db="EMBL/GenBank/DDBJ databases">
        <title>Sorghum-associated microbial communities from plants grown in Nebraska, USA.</title>
        <authorList>
            <person name="Schachtman D."/>
        </authorList>
    </citation>
    <scope>NUCLEOTIDE SEQUENCE [LARGE SCALE GENOMIC DNA]</scope>
    <source>
        <strain evidence="1 2">CC258</strain>
    </source>
</reference>